<dbReference type="Gene3D" id="3.40.50.150">
    <property type="entry name" value="Vaccinia Virus protein VP39"/>
    <property type="match status" value="1"/>
</dbReference>
<evidence type="ECO:0000256" key="1">
    <source>
        <dbReference type="ARBA" id="ARBA00022603"/>
    </source>
</evidence>
<dbReference type="PANTHER" id="PTHR47816">
    <property type="entry name" value="RIBOSOMAL RNA SMALL SUBUNIT METHYLTRANSFERASE C"/>
    <property type="match status" value="1"/>
</dbReference>
<dbReference type="RefSeq" id="WP_002492940.1">
    <property type="nucleotide sequence ID" value="NZ_AP021848.1"/>
</dbReference>
<name>A0A292DI33_STALU</name>
<dbReference type="PANTHER" id="PTHR47816:SF4">
    <property type="entry name" value="RIBOSOMAL RNA SMALL SUBUNIT METHYLTRANSFERASE C"/>
    <property type="match status" value="1"/>
</dbReference>
<dbReference type="AlphaFoldDB" id="A0A292DI33"/>
<dbReference type="SUPFAM" id="SSF53335">
    <property type="entry name" value="S-adenosyl-L-methionine-dependent methyltransferases"/>
    <property type="match status" value="1"/>
</dbReference>
<keyword evidence="1 4" id="KW-0489">Methyltransferase</keyword>
<dbReference type="GO" id="GO:0032259">
    <property type="term" value="P:methylation"/>
    <property type="evidence" value="ECO:0007669"/>
    <property type="project" value="UniProtKB-KW"/>
</dbReference>
<dbReference type="GeneID" id="58090546"/>
<accession>A0A292DI33</accession>
<organism evidence="4 5">
    <name type="scientific">Staphylococcus lugdunensis</name>
    <dbReference type="NCBI Taxonomy" id="28035"/>
    <lineage>
        <taxon>Bacteria</taxon>
        <taxon>Bacillati</taxon>
        <taxon>Bacillota</taxon>
        <taxon>Bacilli</taxon>
        <taxon>Bacillales</taxon>
        <taxon>Staphylococcaceae</taxon>
        <taxon>Staphylococcus</taxon>
    </lineage>
</organism>
<evidence type="ECO:0000259" key="3">
    <source>
        <dbReference type="Pfam" id="PF05175"/>
    </source>
</evidence>
<sequence length="202" mass="22544">MSHYYDECPDVKSNQQTIVYSYQHDKLQLVTDAGVFSKDKVDFGSDLLIQTFLNEHPPGPSKSIVDVGCGYGPIGLTIAKVCPHHKVTMLDVNQRALALAEKNSKHNQIDNVIIKESDGLSAVKHNACDYILTNPPIRAGKEVVHRIFAEAYDRLRTQGELFVVIQKKQGMPSAKKKLAELFDNVEVVTKNKGYYILRSSKG</sequence>
<dbReference type="Proteomes" id="UP000293637">
    <property type="component" value="Unassembled WGS sequence"/>
</dbReference>
<dbReference type="Pfam" id="PF05175">
    <property type="entry name" value="MTS"/>
    <property type="match status" value="1"/>
</dbReference>
<gene>
    <name evidence="4" type="ORF">EQ812_08375</name>
</gene>
<evidence type="ECO:0000313" key="4">
    <source>
        <dbReference type="EMBL" id="TBW71813.1"/>
    </source>
</evidence>
<comment type="caution">
    <text evidence="4">The sequence shown here is derived from an EMBL/GenBank/DDBJ whole genome shotgun (WGS) entry which is preliminary data.</text>
</comment>
<dbReference type="InterPro" id="IPR046977">
    <property type="entry name" value="RsmC/RlmG"/>
</dbReference>
<dbReference type="InterPro" id="IPR029063">
    <property type="entry name" value="SAM-dependent_MTases_sf"/>
</dbReference>
<dbReference type="InterPro" id="IPR007848">
    <property type="entry name" value="Small_mtfrase_dom"/>
</dbReference>
<proteinExistence type="predicted"/>
<dbReference type="GO" id="GO:0008757">
    <property type="term" value="F:S-adenosylmethionine-dependent methyltransferase activity"/>
    <property type="evidence" value="ECO:0007669"/>
    <property type="project" value="InterPro"/>
</dbReference>
<protein>
    <submittedName>
        <fullName evidence="4">Class I SAM-dependent methyltransferase</fullName>
    </submittedName>
</protein>
<reference evidence="4 5" key="1">
    <citation type="journal article" date="2019" name="Sci. Transl. Med.">
        <title>Quorum sensing between bacterial species on the skin protects against epidermal injury in atopic dermatitis.</title>
        <authorList>
            <person name="Williams M.R."/>
        </authorList>
    </citation>
    <scope>NUCLEOTIDE SEQUENCE [LARGE SCALE GENOMIC DNA]</scope>
    <source>
        <strain evidence="4 5">E7</strain>
    </source>
</reference>
<evidence type="ECO:0000313" key="5">
    <source>
        <dbReference type="Proteomes" id="UP000293637"/>
    </source>
</evidence>
<keyword evidence="2 4" id="KW-0808">Transferase</keyword>
<dbReference type="EMBL" id="SCHB01000005">
    <property type="protein sequence ID" value="TBW71813.1"/>
    <property type="molecule type" value="Genomic_DNA"/>
</dbReference>
<dbReference type="CDD" id="cd02440">
    <property type="entry name" value="AdoMet_MTases"/>
    <property type="match status" value="1"/>
</dbReference>
<evidence type="ECO:0000256" key="2">
    <source>
        <dbReference type="ARBA" id="ARBA00022679"/>
    </source>
</evidence>
<feature type="domain" description="Methyltransferase small" evidence="3">
    <location>
        <begin position="27"/>
        <end position="198"/>
    </location>
</feature>